<comment type="caution">
    <text evidence="3">The sequence shown here is derived from an EMBL/GenBank/DDBJ whole genome shotgun (WGS) entry which is preliminary data.</text>
</comment>
<organism evidence="3 4">
    <name type="scientific">Actinomadura namibiensis</name>
    <dbReference type="NCBI Taxonomy" id="182080"/>
    <lineage>
        <taxon>Bacteria</taxon>
        <taxon>Bacillati</taxon>
        <taxon>Actinomycetota</taxon>
        <taxon>Actinomycetes</taxon>
        <taxon>Streptosporangiales</taxon>
        <taxon>Thermomonosporaceae</taxon>
        <taxon>Actinomadura</taxon>
    </lineage>
</organism>
<keyword evidence="2" id="KW-1133">Transmembrane helix</keyword>
<name>A0A7W3QJZ1_ACTNM</name>
<sequence>MIMEIALACLIGGLVGGAELVSRYRDRPWAAILSLAGLLYLFVNIIAAVVALIIVTAAGWRFGLPASMGETAQMFARVSTAGFGSAMALRLSLAPAQAHGAGTGPVSLLNGILRLADQVMERKGALSRLSGNGLAGLSFERDHAALAELCCHLLEQFDLGEAQRLGGLAADLRQRTDLTDSDKLDCFGLELVRLVGERALRQAAQHLRERLEKEAVERSAAQAAGQVPAAAVEDRLAALPSTSEGSEFETSPTERPSRLRPSPNGASRLERKALSDV</sequence>
<dbReference type="AlphaFoldDB" id="A0A7W3QJZ1"/>
<dbReference type="EMBL" id="JACJIA010000002">
    <property type="protein sequence ID" value="MBA8949949.1"/>
    <property type="molecule type" value="Genomic_DNA"/>
</dbReference>
<feature type="transmembrane region" description="Helical" evidence="2">
    <location>
        <begin position="30"/>
        <end position="58"/>
    </location>
</feature>
<accession>A0A7W3QJZ1</accession>
<evidence type="ECO:0000256" key="2">
    <source>
        <dbReference type="SAM" id="Phobius"/>
    </source>
</evidence>
<gene>
    <name evidence="3" type="ORF">HNR61_001562</name>
</gene>
<feature type="region of interest" description="Disordered" evidence="1">
    <location>
        <begin position="222"/>
        <end position="277"/>
    </location>
</feature>
<protein>
    <submittedName>
        <fullName evidence="3">Uncharacterized protein</fullName>
    </submittedName>
</protein>
<feature type="compositionally biased region" description="Polar residues" evidence="1">
    <location>
        <begin position="240"/>
        <end position="254"/>
    </location>
</feature>
<evidence type="ECO:0000256" key="1">
    <source>
        <dbReference type="SAM" id="MobiDB-lite"/>
    </source>
</evidence>
<dbReference type="RefSeq" id="WP_182842444.1">
    <property type="nucleotide sequence ID" value="NZ_BAAALP010000027.1"/>
</dbReference>
<evidence type="ECO:0000313" key="4">
    <source>
        <dbReference type="Proteomes" id="UP000572680"/>
    </source>
</evidence>
<evidence type="ECO:0000313" key="3">
    <source>
        <dbReference type="EMBL" id="MBA8949949.1"/>
    </source>
</evidence>
<dbReference type="Proteomes" id="UP000572680">
    <property type="component" value="Unassembled WGS sequence"/>
</dbReference>
<reference evidence="3 4" key="1">
    <citation type="submission" date="2020-08" db="EMBL/GenBank/DDBJ databases">
        <title>Genomic Encyclopedia of Type Strains, Phase IV (KMG-IV): sequencing the most valuable type-strain genomes for metagenomic binning, comparative biology and taxonomic classification.</title>
        <authorList>
            <person name="Goeker M."/>
        </authorList>
    </citation>
    <scope>NUCLEOTIDE SEQUENCE [LARGE SCALE GENOMIC DNA]</scope>
    <source>
        <strain evidence="3 4">DSM 44197</strain>
    </source>
</reference>
<keyword evidence="4" id="KW-1185">Reference proteome</keyword>
<keyword evidence="2" id="KW-0472">Membrane</keyword>
<feature type="compositionally biased region" description="Basic and acidic residues" evidence="1">
    <location>
        <begin position="268"/>
        <end position="277"/>
    </location>
</feature>
<keyword evidence="2" id="KW-0812">Transmembrane</keyword>
<feature type="compositionally biased region" description="Low complexity" evidence="1">
    <location>
        <begin position="222"/>
        <end position="231"/>
    </location>
</feature>
<proteinExistence type="predicted"/>